<accession>A0A2K8KX68</accession>
<dbReference type="InterPro" id="IPR046653">
    <property type="entry name" value="DUF6765"/>
</dbReference>
<protein>
    <submittedName>
        <fullName evidence="1">Uncharacterized protein</fullName>
    </submittedName>
</protein>
<organism evidence="1 2">
    <name type="scientific">Mariprofundus aestuarium</name>
    <dbReference type="NCBI Taxonomy" id="1921086"/>
    <lineage>
        <taxon>Bacteria</taxon>
        <taxon>Pseudomonadati</taxon>
        <taxon>Pseudomonadota</taxon>
        <taxon>Candidatius Mariprofundia</taxon>
        <taxon>Mariprofundales</taxon>
        <taxon>Mariprofundaceae</taxon>
        <taxon>Mariprofundus</taxon>
    </lineage>
</organism>
<dbReference type="RefSeq" id="WP_100277210.1">
    <property type="nucleotide sequence ID" value="NZ_CP018799.1"/>
</dbReference>
<reference evidence="1 2" key="1">
    <citation type="submission" date="2016-12" db="EMBL/GenBank/DDBJ databases">
        <title>Isolation and genomic insights into novel planktonic Zetaproteobacteria from stratified waters of the Chesapeake Bay.</title>
        <authorList>
            <person name="McAllister S.M."/>
            <person name="Kato S."/>
            <person name="Chan C.S."/>
            <person name="Chiu B.K."/>
            <person name="Field E.K."/>
        </authorList>
    </citation>
    <scope>NUCLEOTIDE SEQUENCE [LARGE SCALE GENOMIC DNA]</scope>
    <source>
        <strain evidence="1 2">CP-5</strain>
    </source>
</reference>
<dbReference type="AlphaFoldDB" id="A0A2K8KX68"/>
<proteinExistence type="predicted"/>
<dbReference type="OrthoDB" id="569000at2"/>
<evidence type="ECO:0000313" key="2">
    <source>
        <dbReference type="Proteomes" id="UP000231701"/>
    </source>
</evidence>
<gene>
    <name evidence="1" type="ORF">Ga0123461_0882</name>
</gene>
<keyword evidence="2" id="KW-1185">Reference proteome</keyword>
<sequence length="367" mass="41372">MQEDMHYYGTYAMARAAGLEVKDAKVVAYAAQYVDDSTANHSEVHQDGGMLHTTATAHTNSEAIKNAAVDHTEQRKVWIPFHFFPGNEGDTLSERLICVKDSKLVQAMVKNHTNHAVSVKDEYGLVLMGITAHVYADTFSHYGFSGVSSRNNTVDGESFEFDVKNQQMLAVINDKYARCLNKYTPNFILENWRKVANHGAQLSVGSLGHGGVGTYPDRPFLKWRFSYKESGRDSGWRNNPETFLEGCEKLHTAFSEYASKAGISHGQISFGNIKAKVFEILSLEKDREGRIAAWKQSILNNELFVSAQDEALDYSPETWENQKKGFEKLNSSHDAVNHEVYQFHQAAVYHRDYTLKQLLPRHGIVVL</sequence>
<evidence type="ECO:0000313" key="1">
    <source>
        <dbReference type="EMBL" id="ATX79302.1"/>
    </source>
</evidence>
<name>A0A2K8KX68_MARES</name>
<dbReference type="EMBL" id="CP018799">
    <property type="protein sequence ID" value="ATX79302.1"/>
    <property type="molecule type" value="Genomic_DNA"/>
</dbReference>
<dbReference type="Proteomes" id="UP000231701">
    <property type="component" value="Chromosome"/>
</dbReference>
<dbReference type="KEGG" id="maes:Ga0123461_0882"/>
<dbReference type="Pfam" id="PF20551">
    <property type="entry name" value="DUF6765"/>
    <property type="match status" value="1"/>
</dbReference>